<organism evidence="1 2">
    <name type="scientific">Phaseolus angularis</name>
    <name type="common">Azuki bean</name>
    <name type="synonym">Vigna angularis</name>
    <dbReference type="NCBI Taxonomy" id="3914"/>
    <lineage>
        <taxon>Eukaryota</taxon>
        <taxon>Viridiplantae</taxon>
        <taxon>Streptophyta</taxon>
        <taxon>Embryophyta</taxon>
        <taxon>Tracheophyta</taxon>
        <taxon>Spermatophyta</taxon>
        <taxon>Magnoliopsida</taxon>
        <taxon>eudicotyledons</taxon>
        <taxon>Gunneridae</taxon>
        <taxon>Pentapetalae</taxon>
        <taxon>rosids</taxon>
        <taxon>fabids</taxon>
        <taxon>Fabales</taxon>
        <taxon>Fabaceae</taxon>
        <taxon>Papilionoideae</taxon>
        <taxon>50 kb inversion clade</taxon>
        <taxon>NPAAA clade</taxon>
        <taxon>indigoferoid/millettioid clade</taxon>
        <taxon>Phaseoleae</taxon>
        <taxon>Vigna</taxon>
    </lineage>
</organism>
<dbReference type="Proteomes" id="UP000053144">
    <property type="component" value="Unassembled WGS sequence"/>
</dbReference>
<protein>
    <submittedName>
        <fullName evidence="1">Uncharacterized protein</fullName>
    </submittedName>
</protein>
<evidence type="ECO:0000313" key="2">
    <source>
        <dbReference type="Proteomes" id="UP000053144"/>
    </source>
</evidence>
<accession>A0A0L9TE27</accession>
<dbReference type="AlphaFoldDB" id="A0A0L9TE27"/>
<dbReference type="EMBL" id="KQ258449">
    <property type="protein sequence ID" value="KOM28782.1"/>
    <property type="molecule type" value="Genomic_DNA"/>
</dbReference>
<name>A0A0L9TE27_PHAAN</name>
<evidence type="ECO:0000313" key="1">
    <source>
        <dbReference type="EMBL" id="KOM28782.1"/>
    </source>
</evidence>
<gene>
    <name evidence="1" type="ORF">LR48_Vigan583s003300</name>
</gene>
<sequence length="71" mass="7901">MKVEIGVEWWKAMVDGTVANSGFDSVKVKHELVFGCWKLVIVLGDWCLISVTLQCRLRMVLCVSWDGGSNG</sequence>
<proteinExistence type="predicted"/>
<dbReference type="Gramene" id="KOM28782">
    <property type="protein sequence ID" value="KOM28782"/>
    <property type="gene ID" value="LR48_Vigan583s003300"/>
</dbReference>
<reference evidence="2" key="1">
    <citation type="journal article" date="2015" name="Proc. Natl. Acad. Sci. U.S.A.">
        <title>Genome sequencing of adzuki bean (Vigna angularis) provides insight into high starch and low fat accumulation and domestication.</title>
        <authorList>
            <person name="Yang K."/>
            <person name="Tian Z."/>
            <person name="Chen C."/>
            <person name="Luo L."/>
            <person name="Zhao B."/>
            <person name="Wang Z."/>
            <person name="Yu L."/>
            <person name="Li Y."/>
            <person name="Sun Y."/>
            <person name="Li W."/>
            <person name="Chen Y."/>
            <person name="Li Y."/>
            <person name="Zhang Y."/>
            <person name="Ai D."/>
            <person name="Zhao J."/>
            <person name="Shang C."/>
            <person name="Ma Y."/>
            <person name="Wu B."/>
            <person name="Wang M."/>
            <person name="Gao L."/>
            <person name="Sun D."/>
            <person name="Zhang P."/>
            <person name="Guo F."/>
            <person name="Wang W."/>
            <person name="Li Y."/>
            <person name="Wang J."/>
            <person name="Varshney R.K."/>
            <person name="Wang J."/>
            <person name="Ling H.Q."/>
            <person name="Wan P."/>
        </authorList>
    </citation>
    <scope>NUCLEOTIDE SEQUENCE</scope>
    <source>
        <strain evidence="2">cv. Jingnong 6</strain>
    </source>
</reference>